<evidence type="ECO:0000256" key="4">
    <source>
        <dbReference type="ARBA" id="ARBA00022753"/>
    </source>
</evidence>
<dbReference type="GO" id="GO:0043328">
    <property type="term" value="P:protein transport to vacuole involved in ubiquitin-dependent protein catabolic process via the multivesicular body sorting pathway"/>
    <property type="evidence" value="ECO:0007669"/>
    <property type="project" value="TreeGrafter"/>
</dbReference>
<keyword evidence="5 6" id="KW-0653">Protein transport</keyword>
<evidence type="ECO:0000259" key="8">
    <source>
        <dbReference type="PROSITE" id="PS51310"/>
    </source>
</evidence>
<dbReference type="InterPro" id="IPR037202">
    <property type="entry name" value="ESCRT_assembly_dom"/>
</dbReference>
<dbReference type="FunFam" id="1.20.1440.200:FF:000001">
    <property type="entry name" value="Vacuolar protein sorting-associated protein 28 homolog"/>
    <property type="match status" value="1"/>
</dbReference>
<sequence length="296" mass="34537">MSHYGMGSLRSPPSENGSNGETSEVRRNIQDDWQRRDDIQLLTTAIKRLVDFLNQFESSCRYRLSILNEKLTALERHVDYLEARVSKDLGRPEMYEEVRLWKNPRERERYDNMADVFSIITTLQALEKAYIKDVVEPAQYTRQCESLLAKYTAAFGQIRGEFPHIEDFVHKYKLDCPAALLRIREGRPITVRDDRGNMGKSIAETVSLFINLMDKLKLNMRSNDMLQTDVRELLDVINRMNIIPSSYIGREKIPKWLNLLVNMNAVEEITDEQAREFQMDLEICYNDFSRLLASNG</sequence>
<comment type="subcellular location">
    <subcellularLocation>
        <location evidence="1">Endosome</location>
    </subcellularLocation>
</comment>
<feature type="domain" description="VPS28 N-terminal" evidence="9">
    <location>
        <begin position="87"/>
        <end position="193"/>
    </location>
</feature>
<evidence type="ECO:0000256" key="1">
    <source>
        <dbReference type="ARBA" id="ARBA00004177"/>
    </source>
</evidence>
<accession>A0A813VDJ0</accession>
<dbReference type="PROSITE" id="PS51313">
    <property type="entry name" value="VPS28_N"/>
    <property type="match status" value="1"/>
</dbReference>
<evidence type="ECO:0000313" key="11">
    <source>
        <dbReference type="Proteomes" id="UP000663828"/>
    </source>
</evidence>
<dbReference type="AlphaFoldDB" id="A0A813VDJ0"/>
<keyword evidence="4" id="KW-0967">Endosome</keyword>
<dbReference type="GO" id="GO:0044877">
    <property type="term" value="F:protein-containing complex binding"/>
    <property type="evidence" value="ECO:0007669"/>
    <property type="project" value="TreeGrafter"/>
</dbReference>
<protein>
    <recommendedName>
        <fullName evidence="2">Vacuolar protein sorting-associated protein 28 homolog</fullName>
    </recommendedName>
</protein>
<evidence type="ECO:0000256" key="5">
    <source>
        <dbReference type="ARBA" id="ARBA00022927"/>
    </source>
</evidence>
<dbReference type="SUPFAM" id="SSF140111">
    <property type="entry name" value="Endosomal sorting complex assembly domain"/>
    <property type="match status" value="1"/>
</dbReference>
<dbReference type="InterPro" id="IPR017899">
    <property type="entry name" value="VPS28_C"/>
</dbReference>
<dbReference type="PANTHER" id="PTHR12937">
    <property type="entry name" value="VACUOLAR PROTEIN SORTING 28, ISOFORM 2 VPS28"/>
    <property type="match status" value="1"/>
</dbReference>
<name>A0A813VDJ0_ADIRI</name>
<comment type="similarity">
    <text evidence="6">Belongs to the VPS28 family.</text>
</comment>
<feature type="region of interest" description="Disordered" evidence="7">
    <location>
        <begin position="1"/>
        <end position="23"/>
    </location>
</feature>
<dbReference type="Pfam" id="PF03997">
    <property type="entry name" value="VPS28"/>
    <property type="match status" value="1"/>
</dbReference>
<dbReference type="Proteomes" id="UP000663828">
    <property type="component" value="Unassembled WGS sequence"/>
</dbReference>
<evidence type="ECO:0000256" key="3">
    <source>
        <dbReference type="ARBA" id="ARBA00022448"/>
    </source>
</evidence>
<dbReference type="InterPro" id="IPR037206">
    <property type="entry name" value="VPS28_C_sf"/>
</dbReference>
<evidence type="ECO:0000256" key="2">
    <source>
        <dbReference type="ARBA" id="ARBA00020968"/>
    </source>
</evidence>
<keyword evidence="3 6" id="KW-0813">Transport</keyword>
<feature type="domain" description="VPS28 C-terminal" evidence="8">
    <location>
        <begin position="197"/>
        <end position="293"/>
    </location>
</feature>
<dbReference type="PROSITE" id="PS51310">
    <property type="entry name" value="VPS28_C"/>
    <property type="match status" value="1"/>
</dbReference>
<dbReference type="PANTHER" id="PTHR12937:SF0">
    <property type="entry name" value="VACUOLAR PROTEIN SORTING-ASSOCIATED PROTEIN 28 HOMOLOG"/>
    <property type="match status" value="1"/>
</dbReference>
<dbReference type="Gene3D" id="1.20.1440.200">
    <property type="match status" value="1"/>
</dbReference>
<dbReference type="EMBL" id="CAJNOR010000197">
    <property type="protein sequence ID" value="CAF0836160.1"/>
    <property type="molecule type" value="Genomic_DNA"/>
</dbReference>
<dbReference type="SUPFAM" id="SSF140427">
    <property type="entry name" value="VPS28 C-terminal domain-like"/>
    <property type="match status" value="1"/>
</dbReference>
<comment type="caution">
    <text evidence="10">The sequence shown here is derived from an EMBL/GenBank/DDBJ whole genome shotgun (WGS) entry which is preliminary data.</text>
</comment>
<keyword evidence="11" id="KW-1185">Reference proteome</keyword>
<dbReference type="InterPro" id="IPR007143">
    <property type="entry name" value="Vps28"/>
</dbReference>
<organism evidence="10 11">
    <name type="scientific">Adineta ricciae</name>
    <name type="common">Rotifer</name>
    <dbReference type="NCBI Taxonomy" id="249248"/>
    <lineage>
        <taxon>Eukaryota</taxon>
        <taxon>Metazoa</taxon>
        <taxon>Spiralia</taxon>
        <taxon>Gnathifera</taxon>
        <taxon>Rotifera</taxon>
        <taxon>Eurotatoria</taxon>
        <taxon>Bdelloidea</taxon>
        <taxon>Adinetida</taxon>
        <taxon>Adinetidae</taxon>
        <taxon>Adineta</taxon>
    </lineage>
</organism>
<evidence type="ECO:0000256" key="7">
    <source>
        <dbReference type="SAM" id="MobiDB-lite"/>
    </source>
</evidence>
<feature type="compositionally biased region" description="Polar residues" evidence="7">
    <location>
        <begin position="11"/>
        <end position="22"/>
    </location>
</feature>
<dbReference type="Gene3D" id="1.20.5.110">
    <property type="match status" value="1"/>
</dbReference>
<proteinExistence type="inferred from homology"/>
<dbReference type="Gene3D" id="1.20.120.1130">
    <property type="match status" value="1"/>
</dbReference>
<evidence type="ECO:0000259" key="9">
    <source>
        <dbReference type="PROSITE" id="PS51313"/>
    </source>
</evidence>
<evidence type="ECO:0000313" key="10">
    <source>
        <dbReference type="EMBL" id="CAF0836160.1"/>
    </source>
</evidence>
<dbReference type="InterPro" id="IPR038358">
    <property type="entry name" value="VPS28_N_sf"/>
</dbReference>
<dbReference type="InterPro" id="IPR017898">
    <property type="entry name" value="VPS28_N"/>
</dbReference>
<evidence type="ECO:0000256" key="6">
    <source>
        <dbReference type="PROSITE-ProRule" id="PRU00642"/>
    </source>
</evidence>
<gene>
    <name evidence="10" type="ORF">XAT740_LOCUS4722</name>
</gene>
<reference evidence="10" key="1">
    <citation type="submission" date="2021-02" db="EMBL/GenBank/DDBJ databases">
        <authorList>
            <person name="Nowell W R."/>
        </authorList>
    </citation>
    <scope>NUCLEOTIDE SEQUENCE</scope>
</reference>
<dbReference type="GO" id="GO:0000813">
    <property type="term" value="C:ESCRT I complex"/>
    <property type="evidence" value="ECO:0007669"/>
    <property type="project" value="InterPro"/>
</dbReference>